<proteinExistence type="predicted"/>
<dbReference type="AlphaFoldDB" id="A0AAD4ZFG6"/>
<name>A0AAD4ZFG6_PRUDU</name>
<sequence length="105" mass="11889">MCAEDVEKLVNDRLRDLKIGEVSRFCREVSRTTTKASYGMCRTRLKSLKGDPGTCQFPKGNHSTGYAEHARSPSRGTLALMNLQREMCNQNTGWSHKQFTSQYAN</sequence>
<protein>
    <submittedName>
        <fullName evidence="2">Uncharacterized protein</fullName>
    </submittedName>
</protein>
<keyword evidence="3" id="KW-1185">Reference proteome</keyword>
<feature type="region of interest" description="Disordered" evidence="1">
    <location>
        <begin position="52"/>
        <end position="71"/>
    </location>
</feature>
<dbReference type="Proteomes" id="UP001054821">
    <property type="component" value="Chromosome 2"/>
</dbReference>
<evidence type="ECO:0000313" key="3">
    <source>
        <dbReference type="Proteomes" id="UP001054821"/>
    </source>
</evidence>
<organism evidence="2 3">
    <name type="scientific">Prunus dulcis</name>
    <name type="common">Almond</name>
    <name type="synonym">Amygdalus dulcis</name>
    <dbReference type="NCBI Taxonomy" id="3755"/>
    <lineage>
        <taxon>Eukaryota</taxon>
        <taxon>Viridiplantae</taxon>
        <taxon>Streptophyta</taxon>
        <taxon>Embryophyta</taxon>
        <taxon>Tracheophyta</taxon>
        <taxon>Spermatophyta</taxon>
        <taxon>Magnoliopsida</taxon>
        <taxon>eudicotyledons</taxon>
        <taxon>Gunneridae</taxon>
        <taxon>Pentapetalae</taxon>
        <taxon>rosids</taxon>
        <taxon>fabids</taxon>
        <taxon>Rosales</taxon>
        <taxon>Rosaceae</taxon>
        <taxon>Amygdaloideae</taxon>
        <taxon>Amygdaleae</taxon>
        <taxon>Prunus</taxon>
    </lineage>
</organism>
<comment type="caution">
    <text evidence="2">The sequence shown here is derived from an EMBL/GenBank/DDBJ whole genome shotgun (WGS) entry which is preliminary data.</text>
</comment>
<reference evidence="2 3" key="1">
    <citation type="journal article" date="2022" name="G3 (Bethesda)">
        <title>Whole-genome sequence and methylome profiling of the almond [Prunus dulcis (Mill.) D.A. Webb] cultivar 'Nonpareil'.</title>
        <authorList>
            <person name="D'Amico-Willman K.M."/>
            <person name="Ouma W.Z."/>
            <person name="Meulia T."/>
            <person name="Sideli G.M."/>
            <person name="Gradziel T.M."/>
            <person name="Fresnedo-Ramirez J."/>
        </authorList>
    </citation>
    <scope>NUCLEOTIDE SEQUENCE [LARGE SCALE GENOMIC DNA]</scope>
    <source>
        <strain evidence="2">Clone GOH B32 T37-40</strain>
    </source>
</reference>
<dbReference type="EMBL" id="JAJFAZ020000002">
    <property type="protein sequence ID" value="KAI5343298.1"/>
    <property type="molecule type" value="Genomic_DNA"/>
</dbReference>
<evidence type="ECO:0000256" key="1">
    <source>
        <dbReference type="SAM" id="MobiDB-lite"/>
    </source>
</evidence>
<accession>A0AAD4ZFG6</accession>
<evidence type="ECO:0000313" key="2">
    <source>
        <dbReference type="EMBL" id="KAI5343298.1"/>
    </source>
</evidence>
<gene>
    <name evidence="2" type="ORF">L3X38_011174</name>
</gene>